<dbReference type="VEuPathDB" id="FungiDB:FOMG_13330"/>
<feature type="transmembrane region" description="Helical" evidence="2">
    <location>
        <begin position="79"/>
        <end position="98"/>
    </location>
</feature>
<gene>
    <name evidence="3" type="ORF">FRV6_14347</name>
</gene>
<name>A0A2H3U884_FUSOX</name>
<keyword evidence="2" id="KW-1133">Transmembrane helix</keyword>
<feature type="region of interest" description="Disordered" evidence="1">
    <location>
        <begin position="122"/>
        <end position="143"/>
    </location>
</feature>
<evidence type="ECO:0000256" key="2">
    <source>
        <dbReference type="SAM" id="Phobius"/>
    </source>
</evidence>
<dbReference type="VEuPathDB" id="FungiDB:FOZG_16686"/>
<protein>
    <submittedName>
        <fullName evidence="3">Uncharacterized protein</fullName>
    </submittedName>
</protein>
<evidence type="ECO:0000256" key="1">
    <source>
        <dbReference type="SAM" id="MobiDB-lite"/>
    </source>
</evidence>
<dbReference type="Proteomes" id="UP000219369">
    <property type="component" value="Unassembled WGS sequence"/>
</dbReference>
<organism evidence="3 4">
    <name type="scientific">Fusarium oxysporum</name>
    <name type="common">Fusarium vascular wilt</name>
    <dbReference type="NCBI Taxonomy" id="5507"/>
    <lineage>
        <taxon>Eukaryota</taxon>
        <taxon>Fungi</taxon>
        <taxon>Dikarya</taxon>
        <taxon>Ascomycota</taxon>
        <taxon>Pezizomycotina</taxon>
        <taxon>Sordariomycetes</taxon>
        <taxon>Hypocreomycetidae</taxon>
        <taxon>Hypocreales</taxon>
        <taxon>Nectriaceae</taxon>
        <taxon>Fusarium</taxon>
        <taxon>Fusarium oxysporum species complex</taxon>
    </lineage>
</organism>
<sequence>MCDSSLKFNLTASNQLRVDESRFSSTYVVKDVKELDSIAERIQSAQSDVANRQATEATRQGKTVMTFTFATVLFSTNEGIVFVSIGISAILGFSVFYWEDIRHFKKEFMTSPANALKQFFKPASTPSTMPKASDSGNNETGRAIKPLRIVSKMEDRGRELINRARGHGRKNDIDDIENSSAVLRG</sequence>
<dbReference type="OrthoDB" id="5099043at2759"/>
<evidence type="ECO:0000313" key="3">
    <source>
        <dbReference type="EMBL" id="SCO90219.1"/>
    </source>
</evidence>
<keyword evidence="2" id="KW-0472">Membrane</keyword>
<evidence type="ECO:0000313" key="4">
    <source>
        <dbReference type="Proteomes" id="UP000219369"/>
    </source>
</evidence>
<accession>A0A2H3U884</accession>
<dbReference type="AlphaFoldDB" id="A0A2H3U884"/>
<feature type="compositionally biased region" description="Polar residues" evidence="1">
    <location>
        <begin position="124"/>
        <end position="140"/>
    </location>
</feature>
<proteinExistence type="predicted"/>
<dbReference type="EMBL" id="FMJY01000009">
    <property type="protein sequence ID" value="SCO90219.1"/>
    <property type="molecule type" value="Genomic_DNA"/>
</dbReference>
<reference evidence="4" key="1">
    <citation type="submission" date="2016-09" db="EMBL/GenBank/DDBJ databases">
        <authorList>
            <person name="Guldener U."/>
        </authorList>
    </citation>
    <scope>NUCLEOTIDE SEQUENCE [LARGE SCALE GENOMIC DNA]</scope>
    <source>
        <strain evidence="4">V64-1</strain>
    </source>
</reference>
<keyword evidence="2" id="KW-0812">Transmembrane</keyword>